<dbReference type="AlphaFoldDB" id="A0A8J6AR85"/>
<name>A0A8J6AR85_9EUKA</name>
<comment type="subcellular location">
    <subcellularLocation>
        <location evidence="1">Cytoplasm</location>
    </subcellularLocation>
</comment>
<evidence type="ECO:0000256" key="6">
    <source>
        <dbReference type="ARBA" id="ARBA00023186"/>
    </source>
</evidence>
<dbReference type="OrthoDB" id="10248520at2759"/>
<proteinExistence type="inferred from homology"/>
<keyword evidence="6 9" id="KW-0143">Chaperone</keyword>
<evidence type="ECO:0000313" key="10">
    <source>
        <dbReference type="EMBL" id="KAG9392251.1"/>
    </source>
</evidence>
<dbReference type="PANTHER" id="PTHR11353">
    <property type="entry name" value="CHAPERONIN"/>
    <property type="match status" value="1"/>
</dbReference>
<dbReference type="InterPro" id="IPR002423">
    <property type="entry name" value="Cpn60/GroEL/TCP-1"/>
</dbReference>
<gene>
    <name evidence="10" type="ORF">J8273_5236</name>
</gene>
<dbReference type="NCBIfam" id="NF041082">
    <property type="entry name" value="thermosome_alpha"/>
    <property type="match status" value="1"/>
</dbReference>
<dbReference type="Gene3D" id="3.50.7.10">
    <property type="entry name" value="GroEL"/>
    <property type="match status" value="1"/>
</dbReference>
<dbReference type="Proteomes" id="UP000717585">
    <property type="component" value="Unassembled WGS sequence"/>
</dbReference>
<accession>A0A8J6AR85</accession>
<dbReference type="GO" id="GO:0005832">
    <property type="term" value="C:chaperonin-containing T-complex"/>
    <property type="evidence" value="ECO:0007669"/>
    <property type="project" value="UniProtKB-ARBA"/>
</dbReference>
<dbReference type="PROSITE" id="PS00995">
    <property type="entry name" value="TCP1_3"/>
    <property type="match status" value="1"/>
</dbReference>
<dbReference type="InterPro" id="IPR027409">
    <property type="entry name" value="GroEL-like_apical_dom_sf"/>
</dbReference>
<dbReference type="PRINTS" id="PR00304">
    <property type="entry name" value="TCOMPLEXTCP1"/>
</dbReference>
<dbReference type="NCBIfam" id="NF041083">
    <property type="entry name" value="thermosome_beta"/>
    <property type="match status" value="1"/>
</dbReference>
<protein>
    <recommendedName>
        <fullName evidence="7">T-complex protein 1 subunit epsilon</fullName>
    </recommendedName>
    <alternativeName>
        <fullName evidence="8">CCT-epsilon</fullName>
    </alternativeName>
</protein>
<evidence type="ECO:0000256" key="5">
    <source>
        <dbReference type="ARBA" id="ARBA00022840"/>
    </source>
</evidence>
<evidence type="ECO:0000256" key="8">
    <source>
        <dbReference type="ARBA" id="ARBA00033325"/>
    </source>
</evidence>
<dbReference type="GO" id="GO:0016887">
    <property type="term" value="F:ATP hydrolysis activity"/>
    <property type="evidence" value="ECO:0007669"/>
    <property type="project" value="InterPro"/>
</dbReference>
<dbReference type="GO" id="GO:0051082">
    <property type="term" value="F:unfolded protein binding"/>
    <property type="evidence" value="ECO:0007669"/>
    <property type="project" value="InterPro"/>
</dbReference>
<dbReference type="InterPro" id="IPR002194">
    <property type="entry name" value="Chaperonin_TCP-1_CS"/>
</dbReference>
<evidence type="ECO:0000256" key="1">
    <source>
        <dbReference type="ARBA" id="ARBA00004496"/>
    </source>
</evidence>
<dbReference type="FunFam" id="3.50.7.10:FF:000003">
    <property type="entry name" value="T-complex protein 1 subunit epsilon"/>
    <property type="match status" value="1"/>
</dbReference>
<organism evidence="10 11">
    <name type="scientific">Carpediemonas membranifera</name>
    <dbReference type="NCBI Taxonomy" id="201153"/>
    <lineage>
        <taxon>Eukaryota</taxon>
        <taxon>Metamonada</taxon>
        <taxon>Carpediemonas-like organisms</taxon>
        <taxon>Carpediemonas</taxon>
    </lineage>
</organism>
<dbReference type="SUPFAM" id="SSF48592">
    <property type="entry name" value="GroEL equatorial domain-like"/>
    <property type="match status" value="1"/>
</dbReference>
<dbReference type="EMBL" id="JAHDYR010000038">
    <property type="protein sequence ID" value="KAG9392251.1"/>
    <property type="molecule type" value="Genomic_DNA"/>
</dbReference>
<dbReference type="GO" id="GO:0140662">
    <property type="term" value="F:ATP-dependent protein folding chaperone"/>
    <property type="evidence" value="ECO:0007669"/>
    <property type="project" value="InterPro"/>
</dbReference>
<dbReference type="Gene3D" id="3.30.260.10">
    <property type="entry name" value="TCP-1-like chaperonin intermediate domain"/>
    <property type="match status" value="1"/>
</dbReference>
<dbReference type="InterPro" id="IPR027413">
    <property type="entry name" value="GROEL-like_equatorial_sf"/>
</dbReference>
<keyword evidence="11" id="KW-1185">Reference proteome</keyword>
<dbReference type="Pfam" id="PF00118">
    <property type="entry name" value="Cpn60_TCP1"/>
    <property type="match status" value="1"/>
</dbReference>
<dbReference type="InterPro" id="IPR017998">
    <property type="entry name" value="Chaperone_TCP-1"/>
</dbReference>
<dbReference type="InterPro" id="IPR027410">
    <property type="entry name" value="TCP-1-like_intermed_sf"/>
</dbReference>
<evidence type="ECO:0000256" key="2">
    <source>
        <dbReference type="ARBA" id="ARBA00008020"/>
    </source>
</evidence>
<dbReference type="InterPro" id="IPR012718">
    <property type="entry name" value="Chap_CCT_epsi"/>
</dbReference>
<dbReference type="GO" id="GO:0005524">
    <property type="term" value="F:ATP binding"/>
    <property type="evidence" value="ECO:0007669"/>
    <property type="project" value="UniProtKB-KW"/>
</dbReference>
<evidence type="ECO:0000256" key="3">
    <source>
        <dbReference type="ARBA" id="ARBA00022490"/>
    </source>
</evidence>
<sequence>MSNNQQSLTMAVDEETGRPVIIIRDQEEKGRITGVQAIKQNIAAAKSVSFILSTSLGPKGADKIIVTPDSEIVISNDGATIMEQMDLEHPIAKLLVDLSKCQDSEIGDGTTGVVVLAGALLDQAESLLDRGIHPIRVADGYDLASQIAVDRVRELSMPMRANCAKDVTPEFKQFLVDAASTALGSKIAQGEKLANVAVDAVLSVADLNRNDADLSLLKVKGKVGGSIEDTSLVDGIVLDKDISHPQMKDVTPDAKLAILTCPFEPPKPKTKYELSISTVEQYRSLAETEQKFFTDMIQRVKDSGANTVICQWGFDDEANSLLMQNDLTAVRWVGGEDIEAVAIATGGRIVSRFEDLTPEKLGTAVEVRQEMYGTTGDHMITIQGKRGYKTVFVRGSNKMVIEEAKRSLHDAMCVVRDLIRAPTLVPGGACAEIAASLRITSVANETDDIEQYALRSFAAALDAIPMALARNSGLQPIEAVAQVKAKQLKELERDPKYKTTLGVDCMARGTNDMAEQRVFETLASKTQQLTLATQVTRMVLKIDDIIGQL</sequence>
<evidence type="ECO:0000256" key="7">
    <source>
        <dbReference type="ARBA" id="ARBA00024086"/>
    </source>
</evidence>
<dbReference type="SUPFAM" id="SSF52029">
    <property type="entry name" value="GroEL apical domain-like"/>
    <property type="match status" value="1"/>
</dbReference>
<dbReference type="PROSITE" id="PS00751">
    <property type="entry name" value="TCP1_2"/>
    <property type="match status" value="1"/>
</dbReference>
<comment type="caution">
    <text evidence="10">The sequence shown here is derived from an EMBL/GenBank/DDBJ whole genome shotgun (WGS) entry which is preliminary data.</text>
</comment>
<evidence type="ECO:0000256" key="9">
    <source>
        <dbReference type="RuleBase" id="RU004187"/>
    </source>
</evidence>
<reference evidence="10" key="1">
    <citation type="submission" date="2021-05" db="EMBL/GenBank/DDBJ databases">
        <title>A free-living protist that lacks canonical eukaryotic 1 DNA replication and segregation systems.</title>
        <authorList>
            <person name="Salas-Leiva D.E."/>
            <person name="Tromer E.C."/>
            <person name="Curtis B.A."/>
            <person name="Jerlstrom-Hultqvist J."/>
            <person name="Kolisko M."/>
            <person name="Yi Z."/>
            <person name="Salas-Leiva J.S."/>
            <person name="Gallot-Lavallee L."/>
            <person name="Kops G.J.P.L."/>
            <person name="Archibald J.M."/>
            <person name="Simpson A.G.B."/>
            <person name="Roger A.J."/>
        </authorList>
    </citation>
    <scope>NUCLEOTIDE SEQUENCE</scope>
    <source>
        <strain evidence="10">BICM</strain>
    </source>
</reference>
<keyword evidence="3" id="KW-0963">Cytoplasm</keyword>
<keyword evidence="4 9" id="KW-0547">Nucleotide-binding</keyword>
<evidence type="ECO:0000256" key="4">
    <source>
        <dbReference type="ARBA" id="ARBA00022741"/>
    </source>
</evidence>
<evidence type="ECO:0000313" key="11">
    <source>
        <dbReference type="Proteomes" id="UP000717585"/>
    </source>
</evidence>
<comment type="similarity">
    <text evidence="2 9">Belongs to the TCP-1 chaperonin family.</text>
</comment>
<dbReference type="NCBIfam" id="TIGR02343">
    <property type="entry name" value="chap_CCT_epsi"/>
    <property type="match status" value="1"/>
</dbReference>
<dbReference type="InterPro" id="IPR053374">
    <property type="entry name" value="TCP-1_chaperonin"/>
</dbReference>
<dbReference type="SUPFAM" id="SSF54849">
    <property type="entry name" value="GroEL-intermediate domain like"/>
    <property type="match status" value="1"/>
</dbReference>
<keyword evidence="5 9" id="KW-0067">ATP-binding</keyword>
<dbReference type="Gene3D" id="1.10.560.10">
    <property type="entry name" value="GroEL-like equatorial domain"/>
    <property type="match status" value="1"/>
</dbReference>
<dbReference type="InterPro" id="IPR054827">
    <property type="entry name" value="thermosome_alpha"/>
</dbReference>